<evidence type="ECO:0000313" key="3">
    <source>
        <dbReference type="Proteomes" id="UP000053820"/>
    </source>
</evidence>
<sequence length="359" mass="39853">MAPRRTTNSTVGRSSPGGRQTRNSLYGRPAPASPKPHKSAKGKGKATSVSDEMEGVDSDDMNIDYEPTEERAFTPPPVAGPSSSGGHYVPHTPMPRLPFDAGSVILTPVKRGKPLQASPTRIGDKGIRCLYEQGGDVRGPEQAQFRLILPHPVGSSANLSREQVQQLERAQESRIFQEQIRKLLDQKRQLEAEEATFQEEEEEHYSDSGYEEEMDTDQSPVRRRVITANTNGTIFVNPGEVEGTARAQQMETRGPSFIRGPNGEMLDRQGRQMFGREGTVLVDSTFVLPRRLRQPLQEVPTEILNHPDPDERVGIVEFEGVEWEVKYRRLPNRRNTGPVASGSSRPVAKRLGPEGTELI</sequence>
<accession>A0A0C9WBT0</accession>
<organism evidence="2 3">
    <name type="scientific">Hydnomerulius pinastri MD-312</name>
    <dbReference type="NCBI Taxonomy" id="994086"/>
    <lineage>
        <taxon>Eukaryota</taxon>
        <taxon>Fungi</taxon>
        <taxon>Dikarya</taxon>
        <taxon>Basidiomycota</taxon>
        <taxon>Agaricomycotina</taxon>
        <taxon>Agaricomycetes</taxon>
        <taxon>Agaricomycetidae</taxon>
        <taxon>Boletales</taxon>
        <taxon>Boletales incertae sedis</taxon>
        <taxon>Leucogyrophana</taxon>
    </lineage>
</organism>
<feature type="compositionally biased region" description="Polar residues" evidence="1">
    <location>
        <begin position="1"/>
        <end position="24"/>
    </location>
</feature>
<dbReference type="OrthoDB" id="2753420at2759"/>
<feature type="region of interest" description="Disordered" evidence="1">
    <location>
        <begin position="331"/>
        <end position="359"/>
    </location>
</feature>
<dbReference type="Proteomes" id="UP000053820">
    <property type="component" value="Unassembled WGS sequence"/>
</dbReference>
<feature type="compositionally biased region" description="Basic residues" evidence="1">
    <location>
        <begin position="35"/>
        <end position="44"/>
    </location>
</feature>
<keyword evidence="3" id="KW-1185">Reference proteome</keyword>
<feature type="compositionally biased region" description="Acidic residues" evidence="1">
    <location>
        <begin position="195"/>
        <end position="216"/>
    </location>
</feature>
<gene>
    <name evidence="2" type="ORF">HYDPIDRAFT_115945</name>
</gene>
<dbReference type="EMBL" id="KN839862">
    <property type="protein sequence ID" value="KIJ61466.1"/>
    <property type="molecule type" value="Genomic_DNA"/>
</dbReference>
<dbReference type="HOGENOM" id="CLU_771744_0_0_1"/>
<feature type="region of interest" description="Disordered" evidence="1">
    <location>
        <begin position="1"/>
        <end position="95"/>
    </location>
</feature>
<dbReference type="AlphaFoldDB" id="A0A0C9WBT0"/>
<evidence type="ECO:0000313" key="2">
    <source>
        <dbReference type="EMBL" id="KIJ61466.1"/>
    </source>
</evidence>
<name>A0A0C9WBT0_9AGAM</name>
<evidence type="ECO:0000256" key="1">
    <source>
        <dbReference type="SAM" id="MobiDB-lite"/>
    </source>
</evidence>
<feature type="compositionally biased region" description="Acidic residues" evidence="1">
    <location>
        <begin position="51"/>
        <end position="67"/>
    </location>
</feature>
<proteinExistence type="predicted"/>
<feature type="region of interest" description="Disordered" evidence="1">
    <location>
        <begin position="195"/>
        <end position="219"/>
    </location>
</feature>
<reference evidence="2 3" key="1">
    <citation type="submission" date="2014-04" db="EMBL/GenBank/DDBJ databases">
        <title>Evolutionary Origins and Diversification of the Mycorrhizal Mutualists.</title>
        <authorList>
            <consortium name="DOE Joint Genome Institute"/>
            <consortium name="Mycorrhizal Genomics Consortium"/>
            <person name="Kohler A."/>
            <person name="Kuo A."/>
            <person name="Nagy L.G."/>
            <person name="Floudas D."/>
            <person name="Copeland A."/>
            <person name="Barry K.W."/>
            <person name="Cichocki N."/>
            <person name="Veneault-Fourrey C."/>
            <person name="LaButti K."/>
            <person name="Lindquist E.A."/>
            <person name="Lipzen A."/>
            <person name="Lundell T."/>
            <person name="Morin E."/>
            <person name="Murat C."/>
            <person name="Riley R."/>
            <person name="Ohm R."/>
            <person name="Sun H."/>
            <person name="Tunlid A."/>
            <person name="Henrissat B."/>
            <person name="Grigoriev I.V."/>
            <person name="Hibbett D.S."/>
            <person name="Martin F."/>
        </authorList>
    </citation>
    <scope>NUCLEOTIDE SEQUENCE [LARGE SCALE GENOMIC DNA]</scope>
    <source>
        <strain evidence="2 3">MD-312</strain>
    </source>
</reference>
<protein>
    <submittedName>
        <fullName evidence="2">Uncharacterized protein</fullName>
    </submittedName>
</protein>